<dbReference type="AlphaFoldDB" id="A0A034V8H4"/>
<protein>
    <submittedName>
        <fullName evidence="3">Uncharacterized protein</fullName>
    </submittedName>
</protein>
<accession>A0A034V8H4</accession>
<sequence length="382" mass="41921">MLIQARLAILVIVMLFLGKESKLNNQHSPKLTSYTSDISGDVMAIKHSNDNGIRELNGNKEVAVVKNNKRSDNNDDDSRGEYKTVDSHKRNNDHVTLTIGAHNEEAKHNSINNNNNHIKSNNDELIAGKSHSTNTLQQHSQQLQPQKLEEQPLESKDSFPSLLSHSQKSLDGIGVTNKLQEESEGLQQRKKHENDKSVEVGNTHNVQQATALATPHQQQVQFVKHSNGKMLPMESFLKFANMMLYKMGADGIPMHAQGAQLAVSGNPTTSVISIGPIVDGAEEAGSFVAPPTLMGGSTNTALVSRPYLLPPYSLASSNQPINFIENALDLLLNAEDEGNDEMELVCPIHHPKKKSSDGNVDGKDKDGVIQVCSCRFFKKNKN</sequence>
<feature type="compositionally biased region" description="Low complexity" evidence="1">
    <location>
        <begin position="136"/>
        <end position="146"/>
    </location>
</feature>
<feature type="region of interest" description="Disordered" evidence="1">
    <location>
        <begin position="67"/>
        <end position="93"/>
    </location>
</feature>
<evidence type="ECO:0000256" key="1">
    <source>
        <dbReference type="SAM" id="MobiDB-lite"/>
    </source>
</evidence>
<feature type="signal peptide" evidence="2">
    <location>
        <begin position="1"/>
        <end position="21"/>
    </location>
</feature>
<feature type="region of interest" description="Disordered" evidence="1">
    <location>
        <begin position="132"/>
        <end position="165"/>
    </location>
</feature>
<feature type="compositionally biased region" description="Basic and acidic residues" evidence="1">
    <location>
        <begin position="69"/>
        <end position="93"/>
    </location>
</feature>
<keyword evidence="2" id="KW-0732">Signal</keyword>
<dbReference type="OrthoDB" id="8070451at2759"/>
<feature type="chain" id="PRO_5001556721" evidence="2">
    <location>
        <begin position="22"/>
        <end position="382"/>
    </location>
</feature>
<dbReference type="EMBL" id="GAKP01019356">
    <property type="protein sequence ID" value="JAC39596.1"/>
    <property type="molecule type" value="Transcribed_RNA"/>
</dbReference>
<organism evidence="3">
    <name type="scientific">Bactrocera dorsalis</name>
    <name type="common">Oriental fruit fly</name>
    <name type="synonym">Dacus dorsalis</name>
    <dbReference type="NCBI Taxonomy" id="27457"/>
    <lineage>
        <taxon>Eukaryota</taxon>
        <taxon>Metazoa</taxon>
        <taxon>Ecdysozoa</taxon>
        <taxon>Arthropoda</taxon>
        <taxon>Hexapoda</taxon>
        <taxon>Insecta</taxon>
        <taxon>Pterygota</taxon>
        <taxon>Neoptera</taxon>
        <taxon>Endopterygota</taxon>
        <taxon>Diptera</taxon>
        <taxon>Brachycera</taxon>
        <taxon>Muscomorpha</taxon>
        <taxon>Tephritoidea</taxon>
        <taxon>Tephritidae</taxon>
        <taxon>Bactrocera</taxon>
        <taxon>Bactrocera</taxon>
    </lineage>
</organism>
<name>A0A034V8H4_BACDO</name>
<feature type="compositionally biased region" description="Basic and acidic residues" evidence="1">
    <location>
        <begin position="147"/>
        <end position="157"/>
    </location>
</feature>
<evidence type="ECO:0000256" key="2">
    <source>
        <dbReference type="SAM" id="SignalP"/>
    </source>
</evidence>
<evidence type="ECO:0000313" key="3">
    <source>
        <dbReference type="EMBL" id="JAC39596.1"/>
    </source>
</evidence>
<reference evidence="3" key="1">
    <citation type="journal article" date="2014" name="BMC Genomics">
        <title>Characterizing the developmental transcriptome of the oriental fruit fly, Bactrocera dorsalis (Diptera: Tephritidae) through comparative genomic analysis with Drosophila melanogaster utilizing modENCODE datasets.</title>
        <authorList>
            <person name="Geib S.M."/>
            <person name="Calla B."/>
            <person name="Hall B."/>
            <person name="Hou S."/>
            <person name="Manoukis N.C."/>
        </authorList>
    </citation>
    <scope>NUCLEOTIDE SEQUENCE</scope>
    <source>
        <strain evidence="3">Punador</strain>
    </source>
</reference>
<proteinExistence type="predicted"/>